<evidence type="ECO:0000259" key="7">
    <source>
        <dbReference type="Pfam" id="PF01432"/>
    </source>
</evidence>
<keyword evidence="5 6" id="KW-0482">Metalloprotease</keyword>
<evidence type="ECO:0000256" key="1">
    <source>
        <dbReference type="ARBA" id="ARBA00022670"/>
    </source>
</evidence>
<evidence type="ECO:0000313" key="8">
    <source>
        <dbReference type="EMBL" id="PZG02169.1"/>
    </source>
</evidence>
<keyword evidence="3 6" id="KW-0378">Hydrolase</keyword>
<organism evidence="8 9">
    <name type="scientific">Micromonospora craterilacus</name>
    <dbReference type="NCBI Taxonomy" id="1655439"/>
    <lineage>
        <taxon>Bacteria</taxon>
        <taxon>Bacillati</taxon>
        <taxon>Actinomycetota</taxon>
        <taxon>Actinomycetes</taxon>
        <taxon>Micromonosporales</taxon>
        <taxon>Micromonosporaceae</taxon>
        <taxon>Micromonospora</taxon>
    </lineage>
</organism>
<comment type="similarity">
    <text evidence="6">Belongs to the peptidase M3 family.</text>
</comment>
<keyword evidence="9" id="KW-1185">Reference proteome</keyword>
<dbReference type="Proteomes" id="UP000248924">
    <property type="component" value="Unassembled WGS sequence"/>
</dbReference>
<dbReference type="InterPro" id="IPR042088">
    <property type="entry name" value="OligoPept_F_C"/>
</dbReference>
<dbReference type="AlphaFoldDB" id="A0A2W2DE44"/>
<evidence type="ECO:0000256" key="5">
    <source>
        <dbReference type="ARBA" id="ARBA00023049"/>
    </source>
</evidence>
<dbReference type="GO" id="GO:0006508">
    <property type="term" value="P:proteolysis"/>
    <property type="evidence" value="ECO:0007669"/>
    <property type="project" value="UniProtKB-KW"/>
</dbReference>
<feature type="non-terminal residue" evidence="8">
    <location>
        <position position="1"/>
    </location>
</feature>
<feature type="domain" description="Peptidase M3A/M3B catalytic" evidence="7">
    <location>
        <begin position="1"/>
        <end position="153"/>
    </location>
</feature>
<keyword evidence="4 6" id="KW-0862">Zinc</keyword>
<sequence>STMNEMLMANYLFNTSDNPRFKRWVIGSILSRTYYHNMVTHLLEAAYQREVYHKVDQGESLNAPTLNEIMLNVYKQFFGDAVDMTEGAELTWMRQPHYYMGLYSYTYSAGLTIGTVVSQKIKNEGQPAVDAWLETLKKGGSVSPVELANIAGVD</sequence>
<keyword evidence="2 6" id="KW-0479">Metal-binding</keyword>
<gene>
    <name evidence="8" type="ORF">C1I95_34395</name>
</gene>
<reference evidence="8 9" key="1">
    <citation type="submission" date="2018-01" db="EMBL/GenBank/DDBJ databases">
        <title>Draft genome sequence of Jishengella sp. NA12.</title>
        <authorList>
            <person name="Sahin N."/>
            <person name="Ay H."/>
            <person name="Saygin H."/>
        </authorList>
    </citation>
    <scope>NUCLEOTIDE SEQUENCE [LARGE SCALE GENOMIC DNA]</scope>
    <source>
        <strain evidence="8 9">NA12</strain>
    </source>
</reference>
<comment type="cofactor">
    <cofactor evidence="6">
        <name>Zn(2+)</name>
        <dbReference type="ChEBI" id="CHEBI:29105"/>
    </cofactor>
    <text evidence="6">Binds 1 zinc ion.</text>
</comment>
<proteinExistence type="inferred from homology"/>
<evidence type="ECO:0000256" key="4">
    <source>
        <dbReference type="ARBA" id="ARBA00022833"/>
    </source>
</evidence>
<dbReference type="EMBL" id="POTY01000555">
    <property type="protein sequence ID" value="PZG02169.1"/>
    <property type="molecule type" value="Genomic_DNA"/>
</dbReference>
<feature type="non-terminal residue" evidence="8">
    <location>
        <position position="154"/>
    </location>
</feature>
<name>A0A2W2DE44_9ACTN</name>
<accession>A0A2W2DE44</accession>
<dbReference type="GO" id="GO:0046872">
    <property type="term" value="F:metal ion binding"/>
    <property type="evidence" value="ECO:0007669"/>
    <property type="project" value="UniProtKB-UniRule"/>
</dbReference>
<evidence type="ECO:0000256" key="2">
    <source>
        <dbReference type="ARBA" id="ARBA00022723"/>
    </source>
</evidence>
<evidence type="ECO:0000256" key="3">
    <source>
        <dbReference type="ARBA" id="ARBA00022801"/>
    </source>
</evidence>
<comment type="caution">
    <text evidence="8">The sequence shown here is derived from an EMBL/GenBank/DDBJ whole genome shotgun (WGS) entry which is preliminary data.</text>
</comment>
<evidence type="ECO:0000313" key="9">
    <source>
        <dbReference type="Proteomes" id="UP000248924"/>
    </source>
</evidence>
<protein>
    <submittedName>
        <fullName evidence="8">Oligoendopeptidase F</fullName>
    </submittedName>
</protein>
<evidence type="ECO:0000256" key="6">
    <source>
        <dbReference type="RuleBase" id="RU003435"/>
    </source>
</evidence>
<keyword evidence="1 6" id="KW-0645">Protease</keyword>
<dbReference type="InterPro" id="IPR001567">
    <property type="entry name" value="Pept_M3A_M3B_dom"/>
</dbReference>
<dbReference type="Pfam" id="PF01432">
    <property type="entry name" value="Peptidase_M3"/>
    <property type="match status" value="1"/>
</dbReference>
<dbReference type="SUPFAM" id="SSF55486">
    <property type="entry name" value="Metalloproteases ('zincins'), catalytic domain"/>
    <property type="match status" value="1"/>
</dbReference>
<dbReference type="Gene3D" id="1.10.1370.20">
    <property type="entry name" value="Oligoendopeptidase f, C-terminal domain"/>
    <property type="match status" value="1"/>
</dbReference>
<dbReference type="GO" id="GO:0004222">
    <property type="term" value="F:metalloendopeptidase activity"/>
    <property type="evidence" value="ECO:0007669"/>
    <property type="project" value="InterPro"/>
</dbReference>